<organism evidence="1 2">
    <name type="scientific">Thermoflavimicrobium daqui</name>
    <dbReference type="NCBI Taxonomy" id="2137476"/>
    <lineage>
        <taxon>Bacteria</taxon>
        <taxon>Bacillati</taxon>
        <taxon>Bacillota</taxon>
        <taxon>Bacilli</taxon>
        <taxon>Bacillales</taxon>
        <taxon>Thermoactinomycetaceae</taxon>
        <taxon>Thermoflavimicrobium</taxon>
    </lineage>
</organism>
<proteinExistence type="predicted"/>
<evidence type="ECO:0000313" key="1">
    <source>
        <dbReference type="EMBL" id="RAL20812.1"/>
    </source>
</evidence>
<protein>
    <submittedName>
        <fullName evidence="1">Uncharacterized protein</fullName>
    </submittedName>
</protein>
<keyword evidence="2" id="KW-1185">Reference proteome</keyword>
<reference evidence="1 2" key="1">
    <citation type="submission" date="2018-06" db="EMBL/GenBank/DDBJ databases">
        <title>Thermoflavimicrobium daqus sp. nov., a thermophilic microbe isolated from Moutai-flavour Daqu.</title>
        <authorList>
            <person name="Wang X."/>
            <person name="Zhou H."/>
        </authorList>
    </citation>
    <scope>NUCLEOTIDE SEQUENCE [LARGE SCALE GENOMIC DNA]</scope>
    <source>
        <strain evidence="1 2">FBKL4.011</strain>
    </source>
</reference>
<accession>A0A364K0E6</accession>
<reference evidence="1 2" key="2">
    <citation type="submission" date="2018-06" db="EMBL/GenBank/DDBJ databases">
        <authorList>
            <person name="Zhirakovskaya E."/>
        </authorList>
    </citation>
    <scope>NUCLEOTIDE SEQUENCE [LARGE SCALE GENOMIC DNA]</scope>
    <source>
        <strain evidence="1 2">FBKL4.011</strain>
    </source>
</reference>
<dbReference type="AlphaFoldDB" id="A0A364K0E6"/>
<dbReference type="EMBL" id="QJKK01000027">
    <property type="protein sequence ID" value="RAL20812.1"/>
    <property type="molecule type" value="Genomic_DNA"/>
</dbReference>
<dbReference type="Proteomes" id="UP000251213">
    <property type="component" value="Unassembled WGS sequence"/>
</dbReference>
<dbReference type="OrthoDB" id="2987857at2"/>
<gene>
    <name evidence="1" type="ORF">DL897_17775</name>
</gene>
<dbReference type="RefSeq" id="WP_113660454.1">
    <property type="nucleotide sequence ID" value="NZ_KZ845689.1"/>
</dbReference>
<comment type="caution">
    <text evidence="1">The sequence shown here is derived from an EMBL/GenBank/DDBJ whole genome shotgun (WGS) entry which is preliminary data.</text>
</comment>
<sequence>MKADFIHINGISINTKMIDSALVNQADIDFFNYVNQVAKWFAYTLSTQSKYMVSHKHDPPWDYSGQLINTNQSFDLNDYPQLQDFIEEYNGHTLATFLSGCGFHHVTYSEELEELTFTWISGLLEDLIIEMFSSLPYEQLDQIITTINDEQIFYDLLYTLSFELIEKVSPMNSKILFELGKELAYKQMAQEKEELQKRKKREQETDLVAQRILQKLQAQYKLAYRETMPNRIERPLFMEKVKPLLFQLHQLGIPLEEIRLLSKCGVWSNSVVHDLENLSI</sequence>
<evidence type="ECO:0000313" key="2">
    <source>
        <dbReference type="Proteomes" id="UP000251213"/>
    </source>
</evidence>
<name>A0A364K0E6_9BACL</name>